<dbReference type="RefSeq" id="WP_075800078.1">
    <property type="nucleotide sequence ID" value="NZ_CP015583.1"/>
</dbReference>
<dbReference type="AlphaFoldDB" id="A0A1L7AKQ3"/>
<dbReference type="KEGG" id="rgi:RGI145_14205"/>
<organism evidence="2 3">
    <name type="scientific">Roseomonas gilardii</name>
    <dbReference type="NCBI Taxonomy" id="257708"/>
    <lineage>
        <taxon>Bacteria</taxon>
        <taxon>Pseudomonadati</taxon>
        <taxon>Pseudomonadota</taxon>
        <taxon>Alphaproteobacteria</taxon>
        <taxon>Acetobacterales</taxon>
        <taxon>Roseomonadaceae</taxon>
        <taxon>Roseomonas</taxon>
    </lineage>
</organism>
<name>A0A1L7AKQ3_9PROT</name>
<feature type="chain" id="PRO_5013018691" evidence="1">
    <location>
        <begin position="17"/>
        <end position="123"/>
    </location>
</feature>
<evidence type="ECO:0000313" key="2">
    <source>
        <dbReference type="EMBL" id="APT59355.1"/>
    </source>
</evidence>
<feature type="signal peptide" evidence="1">
    <location>
        <begin position="1"/>
        <end position="16"/>
    </location>
</feature>
<dbReference type="eggNOG" id="ENOG50344MD">
    <property type="taxonomic scope" value="Bacteria"/>
</dbReference>
<protein>
    <submittedName>
        <fullName evidence="2">Uncharacterized protein</fullName>
    </submittedName>
</protein>
<dbReference type="Proteomes" id="UP000185494">
    <property type="component" value="Chromosome 1"/>
</dbReference>
<accession>A0A1L7AKQ3</accession>
<dbReference type="PROSITE" id="PS51257">
    <property type="entry name" value="PROKAR_LIPOPROTEIN"/>
    <property type="match status" value="1"/>
</dbReference>
<proteinExistence type="predicted"/>
<evidence type="ECO:0000256" key="1">
    <source>
        <dbReference type="SAM" id="SignalP"/>
    </source>
</evidence>
<evidence type="ECO:0000313" key="3">
    <source>
        <dbReference type="Proteomes" id="UP000185494"/>
    </source>
</evidence>
<gene>
    <name evidence="2" type="ORF">RGI145_14205</name>
</gene>
<sequence length="123" mass="13187">MKRLLLALPLLVTACAAPGPTLSQRLSPLVGQSEGQLVSTLGVPVRTYEADGRKFLEFQSQRLTALPGDPFWGGGFGYGGRPFGWGGVWGPPTTVWAPVTCNVTFALRADRVEDFTYRGEGCA</sequence>
<reference evidence="2 3" key="1">
    <citation type="submission" date="2016-05" db="EMBL/GenBank/DDBJ databases">
        <title>Complete Genome and Methylome Analysis of Psychrotrophic Bacterial Isolates from Antarctic Lake Untersee.</title>
        <authorList>
            <person name="Fomenkov A."/>
            <person name="Akimov V.N."/>
            <person name="Vasilyeva L.V."/>
            <person name="Andersen D."/>
            <person name="Vincze T."/>
            <person name="Roberts R.J."/>
        </authorList>
    </citation>
    <scope>NUCLEOTIDE SEQUENCE [LARGE SCALE GENOMIC DNA]</scope>
    <source>
        <strain evidence="2 3">U14-5</strain>
    </source>
</reference>
<dbReference type="EMBL" id="CP015583">
    <property type="protein sequence ID" value="APT59355.1"/>
    <property type="molecule type" value="Genomic_DNA"/>
</dbReference>
<keyword evidence="1" id="KW-0732">Signal</keyword>
<dbReference type="STRING" id="257708.RGI145_14205"/>